<dbReference type="PANTHER" id="PTHR46238:SF8">
    <property type="entry name" value="ENDONUCLEASE_EXONUCLEASE_PHOSPHATASE DOMAIN-CONTAINING PROTEIN"/>
    <property type="match status" value="1"/>
</dbReference>
<evidence type="ECO:0008006" key="3">
    <source>
        <dbReference type="Google" id="ProtNLM"/>
    </source>
</evidence>
<gene>
    <name evidence="1" type="ORF">ANCCEY_10930</name>
</gene>
<proteinExistence type="predicted"/>
<reference evidence="1 2" key="1">
    <citation type="submission" date="2013-05" db="EMBL/GenBank/DDBJ databases">
        <title>Draft genome of the parasitic nematode Anyclostoma ceylanicum.</title>
        <authorList>
            <person name="Mitreva M."/>
        </authorList>
    </citation>
    <scope>NUCLEOTIDE SEQUENCE [LARGE SCALE GENOMIC DNA]</scope>
</reference>
<organism evidence="1 2">
    <name type="scientific">Ancylostoma ceylanicum</name>
    <dbReference type="NCBI Taxonomy" id="53326"/>
    <lineage>
        <taxon>Eukaryota</taxon>
        <taxon>Metazoa</taxon>
        <taxon>Ecdysozoa</taxon>
        <taxon>Nematoda</taxon>
        <taxon>Chromadorea</taxon>
        <taxon>Rhabditida</taxon>
        <taxon>Rhabditina</taxon>
        <taxon>Rhabditomorpha</taxon>
        <taxon>Strongyloidea</taxon>
        <taxon>Ancylostomatidae</taxon>
        <taxon>Ancylostomatinae</taxon>
        <taxon>Ancylostoma</taxon>
    </lineage>
</organism>
<keyword evidence="2" id="KW-1185">Reference proteome</keyword>
<name>A0A0D6LD22_9BILA</name>
<evidence type="ECO:0000313" key="1">
    <source>
        <dbReference type="EMBL" id="EPB69985.1"/>
    </source>
</evidence>
<dbReference type="AlphaFoldDB" id="A0A0D6LD22"/>
<dbReference type="PANTHER" id="PTHR46238">
    <property type="entry name" value="REVERSE TRANSCRIPTASE DOMAIN-CONTAINING PROTEIN"/>
    <property type="match status" value="1"/>
</dbReference>
<dbReference type="EMBL" id="KE125236">
    <property type="protein sequence ID" value="EPB69985.1"/>
    <property type="molecule type" value="Genomic_DNA"/>
</dbReference>
<dbReference type="Proteomes" id="UP000054495">
    <property type="component" value="Unassembled WGS sequence"/>
</dbReference>
<sequence>MWQDSLAKAGLKLNVKKTEFMSTGRDVEPITDVNGVAIRQVNNFRYLGSILSEDGSVDMAVQKRITSAWYKWRESTGILCDKRCSNALKGKVYLTVVRPALIYGSECWPLTKALERKLTVAEMRMLRWCCGLTRLDEVPNEEVRRRMQTAPIQEKVRSQRLRWYGHLLRRNQKHPARQVLSVEIAGKRPRGDPKKRWEDAYRQLLEYPTQTPQNV</sequence>
<protein>
    <recommendedName>
        <fullName evidence="3">Reverse transcriptase domain-containing protein</fullName>
    </recommendedName>
</protein>
<accession>A0A0D6LD22</accession>
<evidence type="ECO:0000313" key="2">
    <source>
        <dbReference type="Proteomes" id="UP000054495"/>
    </source>
</evidence>